<dbReference type="InterPro" id="IPR002931">
    <property type="entry name" value="Transglutaminase-like"/>
</dbReference>
<accession>A0A8J7GJ18</accession>
<dbReference type="Pfam" id="PF01841">
    <property type="entry name" value="Transglut_core"/>
    <property type="match status" value="1"/>
</dbReference>
<dbReference type="SUPFAM" id="SSF54001">
    <property type="entry name" value="Cysteine proteinases"/>
    <property type="match status" value="1"/>
</dbReference>
<dbReference type="RefSeq" id="WP_194562187.1">
    <property type="nucleotide sequence ID" value="NZ_JADKPV010000001.1"/>
</dbReference>
<proteinExistence type="predicted"/>
<gene>
    <name evidence="2" type="ORF">IRY55_05245</name>
</gene>
<dbReference type="SMART" id="SM00460">
    <property type="entry name" value="TGc"/>
    <property type="match status" value="1"/>
</dbReference>
<name>A0A8J7GJ18_9BACL</name>
<dbReference type="AlphaFoldDB" id="A0A8J7GJ18"/>
<dbReference type="GO" id="GO:0005737">
    <property type="term" value="C:cytoplasm"/>
    <property type="evidence" value="ECO:0007669"/>
    <property type="project" value="TreeGrafter"/>
</dbReference>
<dbReference type="EMBL" id="JADKPV010000001">
    <property type="protein sequence ID" value="MBF4500765.1"/>
    <property type="molecule type" value="Genomic_DNA"/>
</dbReference>
<dbReference type="InterPro" id="IPR038765">
    <property type="entry name" value="Papain-like_cys_pep_sf"/>
</dbReference>
<dbReference type="Gene3D" id="3.10.620.30">
    <property type="match status" value="1"/>
</dbReference>
<keyword evidence="3" id="KW-1185">Reference proteome</keyword>
<dbReference type="PANTHER" id="PTHR46333:SF2">
    <property type="entry name" value="CYTOKINESIS PROTEIN 3"/>
    <property type="match status" value="1"/>
</dbReference>
<evidence type="ECO:0000259" key="1">
    <source>
        <dbReference type="SMART" id="SM00460"/>
    </source>
</evidence>
<evidence type="ECO:0000313" key="2">
    <source>
        <dbReference type="EMBL" id="MBF4500765.1"/>
    </source>
</evidence>
<evidence type="ECO:0000313" key="3">
    <source>
        <dbReference type="Proteomes" id="UP000622653"/>
    </source>
</evidence>
<protein>
    <recommendedName>
        <fullName evidence="1">Transglutaminase-like domain-containing protein</fullName>
    </recommendedName>
</protein>
<comment type="caution">
    <text evidence="2">The sequence shown here is derived from an EMBL/GenBank/DDBJ whole genome shotgun (WGS) entry which is preliminary data.</text>
</comment>
<dbReference type="PANTHER" id="PTHR46333">
    <property type="entry name" value="CYTOKINESIS PROTEIN 3"/>
    <property type="match status" value="1"/>
</dbReference>
<feature type="domain" description="Transglutaminase-like" evidence="1">
    <location>
        <begin position="226"/>
        <end position="282"/>
    </location>
</feature>
<reference evidence="2" key="1">
    <citation type="submission" date="2020-11" db="EMBL/GenBank/DDBJ databases">
        <title>Multidrug resistant novel bacterium Savagea serpentis sp. nov., isolated from the scats of a vine snake (Ahaetulla nasuta).</title>
        <authorList>
            <person name="Venkata Ramana V."/>
            <person name="Vikas Patil S."/>
            <person name="Yogita Lugani V."/>
        </authorList>
    </citation>
    <scope>NUCLEOTIDE SEQUENCE</scope>
    <source>
        <strain evidence="2">SN6</strain>
    </source>
</reference>
<sequence length="329" mass="38260">MKQFTYIMPFVALLTMCVPTNDQEQESLIEQQVQVEEKTSERPIIVEEVPQKQLKRQPAPHSNAVNFEKLPTDDFITETEKQWRTLFPKVYEEVRHALYTSAPHYAFSLTEIHPEDLNQMIEAIAKNSRIDTYVVSWQAEYRGASGDVYFTYRYSLEEIAKQRAFVQARVKQIVSETIEPHFDEYERVKAIHDYIVLQAAYDVDLFESCGEEGCETLEAGHTAYGLLRDGIAVCEGYARTFAMLLDEVGIENYYVTGYGDDVLHAWNMVKVDGAYYYVDVTWDDPIPNQPGKVHYDYFLVPSEELYGHAWIREDYPETAKTRYIRSEEN</sequence>
<dbReference type="Proteomes" id="UP000622653">
    <property type="component" value="Unassembled WGS sequence"/>
</dbReference>
<dbReference type="InterPro" id="IPR052557">
    <property type="entry name" value="CAP/Cytokinesis_protein"/>
</dbReference>
<organism evidence="2 3">
    <name type="scientific">Savagea serpentis</name>
    <dbReference type="NCBI Taxonomy" id="2785297"/>
    <lineage>
        <taxon>Bacteria</taxon>
        <taxon>Bacillati</taxon>
        <taxon>Bacillota</taxon>
        <taxon>Bacilli</taxon>
        <taxon>Bacillales</taxon>
        <taxon>Caryophanaceae</taxon>
        <taxon>Savagea</taxon>
    </lineage>
</organism>